<comment type="caution">
    <text evidence="3">The sequence shown here is derived from an EMBL/GenBank/DDBJ whole genome shotgun (WGS) entry which is preliminary data.</text>
</comment>
<name>A0ABD0MBD3_9CAEN</name>
<accession>A0ABD0MBD3</accession>
<keyword evidence="2" id="KW-1133">Transmembrane helix</keyword>
<proteinExistence type="predicted"/>
<feature type="compositionally biased region" description="Gly residues" evidence="1">
    <location>
        <begin position="126"/>
        <end position="136"/>
    </location>
</feature>
<protein>
    <submittedName>
        <fullName evidence="3">Uncharacterized protein</fullName>
    </submittedName>
</protein>
<feature type="compositionally biased region" description="Low complexity" evidence="1">
    <location>
        <begin position="197"/>
        <end position="208"/>
    </location>
</feature>
<keyword evidence="4" id="KW-1185">Reference proteome</keyword>
<feature type="compositionally biased region" description="Polar residues" evidence="1">
    <location>
        <begin position="223"/>
        <end position="239"/>
    </location>
</feature>
<dbReference type="AlphaFoldDB" id="A0ABD0MBD3"/>
<evidence type="ECO:0000313" key="3">
    <source>
        <dbReference type="EMBL" id="KAK7508426.1"/>
    </source>
</evidence>
<keyword evidence="2" id="KW-0812">Transmembrane</keyword>
<gene>
    <name evidence="3" type="ORF">BaRGS_00000665</name>
</gene>
<reference evidence="3 4" key="1">
    <citation type="journal article" date="2023" name="Sci. Data">
        <title>Genome assembly of the Korean intertidal mud-creeper Batillaria attramentaria.</title>
        <authorList>
            <person name="Patra A.K."/>
            <person name="Ho P.T."/>
            <person name="Jun S."/>
            <person name="Lee S.J."/>
            <person name="Kim Y."/>
            <person name="Won Y.J."/>
        </authorList>
    </citation>
    <scope>NUCLEOTIDE SEQUENCE [LARGE SCALE GENOMIC DNA]</scope>
    <source>
        <strain evidence="3">Wonlab-2016</strain>
    </source>
</reference>
<keyword evidence="2" id="KW-0472">Membrane</keyword>
<evidence type="ECO:0000256" key="1">
    <source>
        <dbReference type="SAM" id="MobiDB-lite"/>
    </source>
</evidence>
<sequence length="251" mass="27395">MTCTDLLAVCRTALDVRGRLQVRLEEQENNTWIGYIEDPRLTNKDDIGALYYVIAVIFIYGLSIVMMIASHIRKNKQDCQLRAYLKEMANLRKADRREKLMGRITSIANATSVKGLMKEGGDKEGGGTGAGTGGGVWKNLARIGSKTSKSGSRPGSLKATKGRGASDSSSRQREEEDETGDSDFLPVDFALEMNHLTPSATPMTTPSATPSPPPRHILKPNLKSKSSYTEDSFSSSQCAGSVRGEHVKLRR</sequence>
<feature type="non-terminal residue" evidence="3">
    <location>
        <position position="251"/>
    </location>
</feature>
<feature type="region of interest" description="Disordered" evidence="1">
    <location>
        <begin position="196"/>
        <end position="251"/>
    </location>
</feature>
<dbReference type="EMBL" id="JACVVK020000002">
    <property type="protein sequence ID" value="KAK7508426.1"/>
    <property type="molecule type" value="Genomic_DNA"/>
</dbReference>
<feature type="transmembrane region" description="Helical" evidence="2">
    <location>
        <begin position="49"/>
        <end position="72"/>
    </location>
</feature>
<evidence type="ECO:0000313" key="4">
    <source>
        <dbReference type="Proteomes" id="UP001519460"/>
    </source>
</evidence>
<organism evidence="3 4">
    <name type="scientific">Batillaria attramentaria</name>
    <dbReference type="NCBI Taxonomy" id="370345"/>
    <lineage>
        <taxon>Eukaryota</taxon>
        <taxon>Metazoa</taxon>
        <taxon>Spiralia</taxon>
        <taxon>Lophotrochozoa</taxon>
        <taxon>Mollusca</taxon>
        <taxon>Gastropoda</taxon>
        <taxon>Caenogastropoda</taxon>
        <taxon>Sorbeoconcha</taxon>
        <taxon>Cerithioidea</taxon>
        <taxon>Batillariidae</taxon>
        <taxon>Batillaria</taxon>
    </lineage>
</organism>
<dbReference type="Proteomes" id="UP001519460">
    <property type="component" value="Unassembled WGS sequence"/>
</dbReference>
<feature type="compositionally biased region" description="Basic and acidic residues" evidence="1">
    <location>
        <begin position="116"/>
        <end position="125"/>
    </location>
</feature>
<evidence type="ECO:0000256" key="2">
    <source>
        <dbReference type="SAM" id="Phobius"/>
    </source>
</evidence>
<feature type="region of interest" description="Disordered" evidence="1">
    <location>
        <begin position="115"/>
        <end position="184"/>
    </location>
</feature>